<dbReference type="Proteomes" id="UP001172155">
    <property type="component" value="Unassembled WGS sequence"/>
</dbReference>
<evidence type="ECO:0000313" key="2">
    <source>
        <dbReference type="EMBL" id="KAK0755168.1"/>
    </source>
</evidence>
<name>A0AA40FCC3_9PEZI</name>
<dbReference type="PANTHER" id="PTHR35596">
    <property type="entry name" value="DUF2263 DOMAIN-CONTAINING PROTEIN"/>
    <property type="match status" value="1"/>
</dbReference>
<reference evidence="2" key="1">
    <citation type="submission" date="2023-06" db="EMBL/GenBank/DDBJ databases">
        <title>Genome-scale phylogeny and comparative genomics of the fungal order Sordariales.</title>
        <authorList>
            <consortium name="Lawrence Berkeley National Laboratory"/>
            <person name="Hensen N."/>
            <person name="Bonometti L."/>
            <person name="Westerberg I."/>
            <person name="Brannstrom I.O."/>
            <person name="Guillou S."/>
            <person name="Cros-Aarteil S."/>
            <person name="Calhoun S."/>
            <person name="Haridas S."/>
            <person name="Kuo A."/>
            <person name="Mondo S."/>
            <person name="Pangilinan J."/>
            <person name="Riley R."/>
            <person name="LaButti K."/>
            <person name="Andreopoulos B."/>
            <person name="Lipzen A."/>
            <person name="Chen C."/>
            <person name="Yanf M."/>
            <person name="Daum C."/>
            <person name="Ng V."/>
            <person name="Clum A."/>
            <person name="Steindorff A."/>
            <person name="Ohm R."/>
            <person name="Martin F."/>
            <person name="Silar P."/>
            <person name="Natvig D."/>
            <person name="Lalanne C."/>
            <person name="Gautier V."/>
            <person name="Ament-velasquez S.L."/>
            <person name="Kruys A."/>
            <person name="Hutchinson M.I."/>
            <person name="Powell A.J."/>
            <person name="Barry K."/>
            <person name="Miller A.N."/>
            <person name="Grigoriev I.V."/>
            <person name="Debuchy R."/>
            <person name="Gladieux P."/>
            <person name="Thoren M.H."/>
            <person name="Johannesson H."/>
        </authorList>
    </citation>
    <scope>NUCLEOTIDE SEQUENCE</scope>
    <source>
        <strain evidence="2">SMH3187-1</strain>
    </source>
</reference>
<gene>
    <name evidence="2" type="ORF">B0T18DRAFT_312537</name>
</gene>
<feature type="domain" description="Microbial-type PARG catalytic" evidence="1">
    <location>
        <begin position="66"/>
        <end position="169"/>
    </location>
</feature>
<sequence length="362" mass="39108">MGRLKPSGGLAPAAWRKDARAKKAKSTINKVIPALLTAHPRARAGVNDAELITPATIPATETSAPTAPPGTSLRRPRITLRVIGTLTAAHSLLAIQDSDVLDLSNKRAKVAILNMASPLSPGGGFLNGATSQEESLCMRTTLLPSLRDAFYRLPEVGAIYTPDVLVFRDEDAEDLAKRDRWFVDCVTSAMLRQPDTEPGVDGTPARYAQETDRDLVMQKMRQVMAVFRLKGAKRIVLGAWGCGAYGNPVDEVSAAWKHVLLGGKQPNLHDSGIEEIVFAINDRRMAYRFATAFGDAITIVEAADTDVQDEGDEDEPSSEVQSKIDELEQALASAKTPALREGLAKALASLKEQLQDSREANE</sequence>
<dbReference type="PANTHER" id="PTHR35596:SF1">
    <property type="entry name" value="MICROBIAL-TYPE PARG CATALYTIC DOMAIN-CONTAINING PROTEIN"/>
    <property type="match status" value="1"/>
</dbReference>
<dbReference type="AlphaFoldDB" id="A0AA40FCC3"/>
<dbReference type="Pfam" id="PF10021">
    <property type="entry name" value="PARG_cat_microb"/>
    <property type="match status" value="1"/>
</dbReference>
<evidence type="ECO:0000313" key="3">
    <source>
        <dbReference type="Proteomes" id="UP001172155"/>
    </source>
</evidence>
<dbReference type="Gene3D" id="3.40.220.10">
    <property type="entry name" value="Leucine Aminopeptidase, subunit E, domain 1"/>
    <property type="match status" value="1"/>
</dbReference>
<dbReference type="SUPFAM" id="SSF52949">
    <property type="entry name" value="Macro domain-like"/>
    <property type="match status" value="1"/>
</dbReference>
<proteinExistence type="predicted"/>
<organism evidence="2 3">
    <name type="scientific">Schizothecium vesticola</name>
    <dbReference type="NCBI Taxonomy" id="314040"/>
    <lineage>
        <taxon>Eukaryota</taxon>
        <taxon>Fungi</taxon>
        <taxon>Dikarya</taxon>
        <taxon>Ascomycota</taxon>
        <taxon>Pezizomycotina</taxon>
        <taxon>Sordariomycetes</taxon>
        <taxon>Sordariomycetidae</taxon>
        <taxon>Sordariales</taxon>
        <taxon>Schizotheciaceae</taxon>
        <taxon>Schizothecium</taxon>
    </lineage>
</organism>
<dbReference type="InterPro" id="IPR012664">
    <property type="entry name" value="CHP02452"/>
</dbReference>
<dbReference type="NCBIfam" id="TIGR02452">
    <property type="entry name" value="TIGR02452 family protein"/>
    <property type="match status" value="1"/>
</dbReference>
<dbReference type="InterPro" id="IPR043472">
    <property type="entry name" value="Macro_dom-like"/>
</dbReference>
<dbReference type="EMBL" id="JAUKUD010000001">
    <property type="protein sequence ID" value="KAK0755168.1"/>
    <property type="molecule type" value="Genomic_DNA"/>
</dbReference>
<dbReference type="InterPro" id="IPR019261">
    <property type="entry name" value="PARG_cat_microbial"/>
</dbReference>
<comment type="caution">
    <text evidence="2">The sequence shown here is derived from an EMBL/GenBank/DDBJ whole genome shotgun (WGS) entry which is preliminary data.</text>
</comment>
<protein>
    <recommendedName>
        <fullName evidence="1">Microbial-type PARG catalytic domain-containing protein</fullName>
    </recommendedName>
</protein>
<accession>A0AA40FCC3</accession>
<keyword evidence="3" id="KW-1185">Reference proteome</keyword>
<evidence type="ECO:0000259" key="1">
    <source>
        <dbReference type="Pfam" id="PF10021"/>
    </source>
</evidence>